<proteinExistence type="predicted"/>
<feature type="non-terminal residue" evidence="1">
    <location>
        <position position="1"/>
    </location>
</feature>
<evidence type="ECO:0000313" key="1">
    <source>
        <dbReference type="EMBL" id="KAK1897675.1"/>
    </source>
</evidence>
<evidence type="ECO:0000313" key="2">
    <source>
        <dbReference type="Proteomes" id="UP001228049"/>
    </source>
</evidence>
<gene>
    <name evidence="1" type="ORF">KUDE01_017206</name>
</gene>
<dbReference type="Proteomes" id="UP001228049">
    <property type="component" value="Unassembled WGS sequence"/>
</dbReference>
<organism evidence="1 2">
    <name type="scientific">Dissostichus eleginoides</name>
    <name type="common">Patagonian toothfish</name>
    <name type="synonym">Dissostichus amissus</name>
    <dbReference type="NCBI Taxonomy" id="100907"/>
    <lineage>
        <taxon>Eukaryota</taxon>
        <taxon>Metazoa</taxon>
        <taxon>Chordata</taxon>
        <taxon>Craniata</taxon>
        <taxon>Vertebrata</taxon>
        <taxon>Euteleostomi</taxon>
        <taxon>Actinopterygii</taxon>
        <taxon>Neopterygii</taxon>
        <taxon>Teleostei</taxon>
        <taxon>Neoteleostei</taxon>
        <taxon>Acanthomorphata</taxon>
        <taxon>Eupercaria</taxon>
        <taxon>Perciformes</taxon>
        <taxon>Notothenioidei</taxon>
        <taxon>Nototheniidae</taxon>
        <taxon>Dissostichus</taxon>
    </lineage>
</organism>
<comment type="caution">
    <text evidence="1">The sequence shown here is derived from an EMBL/GenBank/DDBJ whole genome shotgun (WGS) entry which is preliminary data.</text>
</comment>
<dbReference type="PANTHER" id="PTHR46409:SF1">
    <property type="entry name" value="HTH PSQ-TYPE DOMAIN-CONTAINING PROTEIN"/>
    <property type="match status" value="1"/>
</dbReference>
<name>A0AAD9C8U5_DISEL</name>
<keyword evidence="2" id="KW-1185">Reference proteome</keyword>
<protein>
    <submittedName>
        <fullName evidence="1">ADP-ribosylation factor 1</fullName>
    </submittedName>
</protein>
<dbReference type="EMBL" id="JASDAP010000009">
    <property type="protein sequence ID" value="KAK1897675.1"/>
    <property type="molecule type" value="Genomic_DNA"/>
</dbReference>
<reference evidence="1" key="1">
    <citation type="submission" date="2023-04" db="EMBL/GenBank/DDBJ databases">
        <title>Chromosome-level genome of Chaenocephalus aceratus.</title>
        <authorList>
            <person name="Park H."/>
        </authorList>
    </citation>
    <scope>NUCLEOTIDE SEQUENCE</scope>
    <source>
        <strain evidence="1">DE</strain>
        <tissue evidence="1">Muscle</tissue>
    </source>
</reference>
<accession>A0AAD9C8U5</accession>
<sequence>MAKVKTRAKYTSHLSNLVGTGRELLVSELPTVRDILRYGIYLRDQSKDDRRNYPVDQLVGDIFPGLIGQWSKVNALFKPPVINEKVTIMSKLKEVWNQAVKFSLGKGKLDAKERFSVNREKRIPLKDLAYIKGQKEKVGSKGPHQMGAPDLQEHKRQVGTLERQGMENMAEERSRSKEEMLQQQTRQPGRMLRDFWQMVMRIWNWRVVLKMRIITEDNTSKVIDKNKVKRAQEKLMRELGEEFEEKCREISCILFAGRIDLTNVMMQAEGTGLQKSQRKEVLDLVMPTVRRSAWYAHSEAILQTLLCSEDQKERIEGLERILAISGEGDPDTKLGDSSVRTRRTPDINCDASSIGDLISWSEETMAVIGESAGLSAERWQSPAIFHTGRGACHRANPSGLAASSSSASLLGSASRHSSLCNTDVAGGKREREALTVFERCIEFSGLPRCDTWLEEAQNVLAVSDGASVLLSWFIIEGYCCCWRVRWISLCWVPFRFCLLDRIYDQPRKPPSRRGKDIHWVPLPQLGSTLVSTFLLPSYGNFELEPVHQGAPPLITPLLCNTDVAGWKREPSVTRTQKLFLA</sequence>
<dbReference type="AlphaFoldDB" id="A0AAD9C8U5"/>
<dbReference type="PANTHER" id="PTHR46409">
    <property type="entry name" value="HTH PSQ-TYPE DOMAIN-CONTAINING PROTEIN"/>
    <property type="match status" value="1"/>
</dbReference>